<evidence type="ECO:0000313" key="3">
    <source>
        <dbReference type="Proteomes" id="UP000030680"/>
    </source>
</evidence>
<sequence length="397" mass="45482">MTRQQMSCQRGHPAEYILVNIKRKNEGFFRWVFGAHNSKKLVLERLKELRPSLFVRDEKGLKWLAYVPPRILTHYCENMDNLRLETLVNAASDLLSQQQKECRRQQFLKHAVEKECRVYRDKLQQVTNIVRNVLESYGVKRTSHNLEAWRSGESLGREQEEGAPSSLYGSEDWVDFTRPCFDRLRACLEEVISICDTSKGSLGVEAFADEVYAQPSEYVSEVSSLTSSSTVPLKKGRNFSQEKQFMDGNSTHEWLWKHNRVTVSHAHHYSDPLASTSYWTSPKVTYLEQVDGCDMEMHSQDNRSQCRSTQSSRYQPSYKSNSSGKSALKTRMPCPDVLLYGDNAEFANCNSTIIPTKSLSVSDKQLDEVKYTNSLEQPIFYSGGDPWSVSMTTTNTV</sequence>
<dbReference type="Gramene" id="EME32493">
    <property type="protein sequence ID" value="EME32493"/>
    <property type="gene ID" value="Gasu_02680"/>
</dbReference>
<dbReference type="AlphaFoldDB" id="M2Y8U4"/>
<proteinExistence type="predicted"/>
<dbReference type="KEGG" id="gsl:Gasu_02680"/>
<evidence type="ECO:0000256" key="1">
    <source>
        <dbReference type="SAM" id="MobiDB-lite"/>
    </source>
</evidence>
<dbReference type="GeneID" id="17091063"/>
<name>M2Y8U4_GALSU</name>
<reference evidence="3" key="1">
    <citation type="journal article" date="2013" name="Science">
        <title>Gene transfer from bacteria and archaea facilitated evolution of an extremophilic eukaryote.</title>
        <authorList>
            <person name="Schonknecht G."/>
            <person name="Chen W.H."/>
            <person name="Ternes C.M."/>
            <person name="Barbier G.G."/>
            <person name="Shrestha R.P."/>
            <person name="Stanke M."/>
            <person name="Brautigam A."/>
            <person name="Baker B.J."/>
            <person name="Banfield J.F."/>
            <person name="Garavito R.M."/>
            <person name="Carr K."/>
            <person name="Wilkerson C."/>
            <person name="Rensing S.A."/>
            <person name="Gagneul D."/>
            <person name="Dickenson N.E."/>
            <person name="Oesterhelt C."/>
            <person name="Lercher M.J."/>
            <person name="Weber A.P."/>
        </authorList>
    </citation>
    <scope>NUCLEOTIDE SEQUENCE [LARGE SCALE GENOMIC DNA]</scope>
    <source>
        <strain evidence="3">074W</strain>
    </source>
</reference>
<feature type="region of interest" description="Disordered" evidence="1">
    <location>
        <begin position="297"/>
        <end position="327"/>
    </location>
</feature>
<gene>
    <name evidence="2" type="ORF">Gasu_02680</name>
</gene>
<dbReference type="Proteomes" id="UP000030680">
    <property type="component" value="Unassembled WGS sequence"/>
</dbReference>
<dbReference type="RefSeq" id="XP_005709013.1">
    <property type="nucleotide sequence ID" value="XM_005708956.1"/>
</dbReference>
<dbReference type="OrthoDB" id="7052at2759"/>
<evidence type="ECO:0000313" key="2">
    <source>
        <dbReference type="EMBL" id="EME32493.1"/>
    </source>
</evidence>
<keyword evidence="3" id="KW-1185">Reference proteome</keyword>
<accession>M2Y8U4</accession>
<protein>
    <submittedName>
        <fullName evidence="2">Uncharacterized protein</fullName>
    </submittedName>
</protein>
<dbReference type="EMBL" id="KB454485">
    <property type="protein sequence ID" value="EME32493.1"/>
    <property type="molecule type" value="Genomic_DNA"/>
</dbReference>
<organism evidence="2 3">
    <name type="scientific">Galdieria sulphuraria</name>
    <name type="common">Red alga</name>
    <dbReference type="NCBI Taxonomy" id="130081"/>
    <lineage>
        <taxon>Eukaryota</taxon>
        <taxon>Rhodophyta</taxon>
        <taxon>Bangiophyceae</taxon>
        <taxon>Galdieriales</taxon>
        <taxon>Galdieriaceae</taxon>
        <taxon>Galdieria</taxon>
    </lineage>
</organism>
<feature type="compositionally biased region" description="Polar residues" evidence="1">
    <location>
        <begin position="302"/>
        <end position="325"/>
    </location>
</feature>